<sequence>MNTGYGHTCNLGIAHSSGDYIAVFEPDDLIPDDFYQVLLHHANITNADIIKYNGIYKFNTNVDNKERIFKLKNFPKGKFFKYDYPRFWISHPATINAIYKKEFLYNNCIKYVEGAGASYQDVQFLVSLFYGNPSIVLLDQCKYMYRHHNGQSVNQTSSNILDNVIKNWKEFFVISREFINRESSWFAIIQMYRQCISLEKRMVRNSNQLSIFYVKSLFRYGFPKIEQLRWFGFSKIDIVKFYLFPIRVLFLYLISKTPFFS</sequence>
<evidence type="ECO:0000313" key="2">
    <source>
        <dbReference type="EMBL" id="OBX88300.1"/>
    </source>
</evidence>
<gene>
    <name evidence="2" type="ORF">A7456_00065</name>
</gene>
<dbReference type="STRING" id="478.A7456_00065"/>
<dbReference type="AlphaFoldDB" id="A0A1B8QSX9"/>
<dbReference type="Gene3D" id="3.90.550.10">
    <property type="entry name" value="Spore Coat Polysaccharide Biosynthesis Protein SpsA, Chain A"/>
    <property type="match status" value="1"/>
</dbReference>
<proteinExistence type="predicted"/>
<dbReference type="EMBL" id="LXTW01000001">
    <property type="protein sequence ID" value="OBX88300.1"/>
    <property type="molecule type" value="Genomic_DNA"/>
</dbReference>
<feature type="domain" description="Glycosyltransferase 2-like" evidence="1">
    <location>
        <begin position="2"/>
        <end position="104"/>
    </location>
</feature>
<name>A0A1B8QSX9_MORNO</name>
<protein>
    <recommendedName>
        <fullName evidence="1">Glycosyltransferase 2-like domain-containing protein</fullName>
    </recommendedName>
</protein>
<comment type="caution">
    <text evidence="2">The sequence shown here is derived from an EMBL/GenBank/DDBJ whole genome shotgun (WGS) entry which is preliminary data.</text>
</comment>
<dbReference type="Pfam" id="PF00535">
    <property type="entry name" value="Glycos_transf_2"/>
    <property type="match status" value="1"/>
</dbReference>
<organism evidence="2 3">
    <name type="scientific">Moraxella nonliquefaciens</name>
    <dbReference type="NCBI Taxonomy" id="478"/>
    <lineage>
        <taxon>Bacteria</taxon>
        <taxon>Pseudomonadati</taxon>
        <taxon>Pseudomonadota</taxon>
        <taxon>Gammaproteobacteria</taxon>
        <taxon>Moraxellales</taxon>
        <taxon>Moraxellaceae</taxon>
        <taxon>Moraxella</taxon>
    </lineage>
</organism>
<dbReference type="InterPro" id="IPR001173">
    <property type="entry name" value="Glyco_trans_2-like"/>
</dbReference>
<evidence type="ECO:0000259" key="1">
    <source>
        <dbReference type="Pfam" id="PF00535"/>
    </source>
</evidence>
<dbReference type="Proteomes" id="UP000092575">
    <property type="component" value="Unassembled WGS sequence"/>
</dbReference>
<dbReference type="CDD" id="cd00761">
    <property type="entry name" value="Glyco_tranf_GTA_type"/>
    <property type="match status" value="1"/>
</dbReference>
<accession>A0A1B8QSX9</accession>
<reference evidence="2 3" key="1">
    <citation type="submission" date="2016-05" db="EMBL/GenBank/DDBJ databases">
        <title>Draft genome sequence of Moraxella nonliquefaciens CCUG 348T.</title>
        <authorList>
            <person name="Salva-Serra F."/>
            <person name="Engstrom-Jakobsson H."/>
            <person name="Thorell K."/>
            <person name="Gonzales-Siles L."/>
            <person name="Karlsson R."/>
            <person name="Boulund F."/>
            <person name="Engstrand L."/>
            <person name="Kristiansson E."/>
            <person name="Moore E."/>
        </authorList>
    </citation>
    <scope>NUCLEOTIDE SEQUENCE [LARGE SCALE GENOMIC DNA]</scope>
    <source>
        <strain evidence="2 3">CCUG 348</strain>
    </source>
</reference>
<dbReference type="SUPFAM" id="SSF53448">
    <property type="entry name" value="Nucleotide-diphospho-sugar transferases"/>
    <property type="match status" value="1"/>
</dbReference>
<evidence type="ECO:0000313" key="3">
    <source>
        <dbReference type="Proteomes" id="UP000092575"/>
    </source>
</evidence>
<dbReference type="InterPro" id="IPR029044">
    <property type="entry name" value="Nucleotide-diphossugar_trans"/>
</dbReference>